<keyword evidence="1" id="KW-0472">Membrane</keyword>
<sequence length="254" mass="28838">MLHRLPFGQAIRGRPLQSGVLTSMARPLSPKSIRMFSFSNAARNIDIESVNPIKHELKANQIVKVRTQNSWFADKPLDEKFRKGHSPLYESPGMQMVATAKRVTLGFGLAGLYFSKLMLDTGLFALPASTTLAVVSIIPFPLVLYLLSPYVSRIYRLYDDTKPQTLENLTQNETLVMEKINWSGRKAFNELVQVKDLRITGPSTWFSWPNWKALDPETGKPRYYYVTDHVGGLRMDRIWGIAERQSGVDNGRSF</sequence>
<dbReference type="AlphaFoldDB" id="C4QYC3"/>
<keyword evidence="3" id="KW-1185">Reference proteome</keyword>
<dbReference type="GeneID" id="8196988"/>
<dbReference type="KEGG" id="ppa:PAS_chr1-4_0677"/>
<dbReference type="OrthoDB" id="4078936at2759"/>
<accession>C4QYC3</accession>
<dbReference type="RefSeq" id="XP_002490527.1">
    <property type="nucleotide sequence ID" value="XM_002490482.1"/>
</dbReference>
<organism evidence="2 3">
    <name type="scientific">Komagataella phaffii (strain GS115 / ATCC 20864)</name>
    <name type="common">Yeast</name>
    <name type="synonym">Pichia pastoris</name>
    <dbReference type="NCBI Taxonomy" id="644223"/>
    <lineage>
        <taxon>Eukaryota</taxon>
        <taxon>Fungi</taxon>
        <taxon>Dikarya</taxon>
        <taxon>Ascomycota</taxon>
        <taxon>Saccharomycotina</taxon>
        <taxon>Pichiomycetes</taxon>
        <taxon>Pichiales</taxon>
        <taxon>Pichiaceae</taxon>
        <taxon>Komagataella</taxon>
    </lineage>
</organism>
<evidence type="ECO:0000256" key="1">
    <source>
        <dbReference type="SAM" id="Phobius"/>
    </source>
</evidence>
<feature type="transmembrane region" description="Helical" evidence="1">
    <location>
        <begin position="125"/>
        <end position="147"/>
    </location>
</feature>
<gene>
    <name evidence="2" type="ordered locus">PAS_chr1-4_0677</name>
</gene>
<dbReference type="OMA" id="VEHNSGV"/>
<dbReference type="InParanoid" id="C4QYC3"/>
<dbReference type="EMBL" id="FN392319">
    <property type="protein sequence ID" value="CAY68246.1"/>
    <property type="molecule type" value="Genomic_DNA"/>
</dbReference>
<dbReference type="eggNOG" id="ENOG502SAH4">
    <property type="taxonomic scope" value="Eukaryota"/>
</dbReference>
<keyword evidence="1" id="KW-1133">Transmembrane helix</keyword>
<dbReference type="HOGENOM" id="CLU_098734_0_0_1"/>
<feature type="transmembrane region" description="Helical" evidence="1">
    <location>
        <begin position="103"/>
        <end position="119"/>
    </location>
</feature>
<proteinExistence type="predicted"/>
<keyword evidence="1" id="KW-0812">Transmembrane</keyword>
<dbReference type="Proteomes" id="UP000000314">
    <property type="component" value="Chromosome 1"/>
</dbReference>
<name>C4QYC3_KOMPG</name>
<reference evidence="2 3" key="1">
    <citation type="journal article" date="2009" name="Nat. Biotechnol.">
        <title>Genome sequence of the recombinant protein production host Pichia pastoris.</title>
        <authorList>
            <person name="De Schutter K."/>
            <person name="Lin Y.C."/>
            <person name="Tiels P."/>
            <person name="Van Hecke A."/>
            <person name="Glinka S."/>
            <person name="Weber-Lehmann J."/>
            <person name="Rouze P."/>
            <person name="Van de Peer Y."/>
            <person name="Callewaert N."/>
        </authorList>
    </citation>
    <scope>NUCLEOTIDE SEQUENCE [LARGE SCALE GENOMIC DNA]</scope>
    <source>
        <strain evidence="3">GS115 / ATCC 20864</strain>
    </source>
</reference>
<protein>
    <submittedName>
        <fullName evidence="2">Uncharacterized protein</fullName>
    </submittedName>
</protein>
<evidence type="ECO:0000313" key="3">
    <source>
        <dbReference type="Proteomes" id="UP000000314"/>
    </source>
</evidence>
<evidence type="ECO:0000313" key="2">
    <source>
        <dbReference type="EMBL" id="CAY68246.1"/>
    </source>
</evidence>